<dbReference type="SUPFAM" id="SSF161111">
    <property type="entry name" value="Cation efflux protein transmembrane domain-like"/>
    <property type="match status" value="1"/>
</dbReference>
<dbReference type="Proteomes" id="UP000887574">
    <property type="component" value="Unplaced"/>
</dbReference>
<dbReference type="GO" id="GO:0005762">
    <property type="term" value="C:mitochondrial large ribosomal subunit"/>
    <property type="evidence" value="ECO:0007669"/>
    <property type="project" value="TreeGrafter"/>
</dbReference>
<organism evidence="7 8">
    <name type="scientific">Ditylenchus dipsaci</name>
    <dbReference type="NCBI Taxonomy" id="166011"/>
    <lineage>
        <taxon>Eukaryota</taxon>
        <taxon>Metazoa</taxon>
        <taxon>Ecdysozoa</taxon>
        <taxon>Nematoda</taxon>
        <taxon>Chromadorea</taxon>
        <taxon>Rhabditida</taxon>
        <taxon>Tylenchina</taxon>
        <taxon>Tylenchomorpha</taxon>
        <taxon>Sphaerularioidea</taxon>
        <taxon>Anguinidae</taxon>
        <taxon>Anguininae</taxon>
        <taxon>Ditylenchus</taxon>
    </lineage>
</organism>
<dbReference type="SUPFAM" id="SSF110916">
    <property type="entry name" value="Peptidyl-tRNA hydrolase domain-like"/>
    <property type="match status" value="1"/>
</dbReference>
<feature type="domain" description="Cation efflux protein transmembrane" evidence="6">
    <location>
        <begin position="248"/>
        <end position="287"/>
    </location>
</feature>
<dbReference type="AlphaFoldDB" id="A0A915DPB7"/>
<dbReference type="GO" id="GO:0070126">
    <property type="term" value="P:mitochondrial translational termination"/>
    <property type="evidence" value="ECO:0007669"/>
    <property type="project" value="TreeGrafter"/>
</dbReference>
<reference evidence="8" key="1">
    <citation type="submission" date="2022-11" db="UniProtKB">
        <authorList>
            <consortium name="WormBaseParasite"/>
        </authorList>
    </citation>
    <scope>IDENTIFICATION</scope>
</reference>
<dbReference type="GO" id="GO:0008324">
    <property type="term" value="F:monoatomic cation transmembrane transporter activity"/>
    <property type="evidence" value="ECO:0007669"/>
    <property type="project" value="InterPro"/>
</dbReference>
<evidence type="ECO:0000256" key="5">
    <source>
        <dbReference type="SAM" id="Phobius"/>
    </source>
</evidence>
<feature type="transmembrane region" description="Helical" evidence="5">
    <location>
        <begin position="248"/>
        <end position="269"/>
    </location>
</feature>
<evidence type="ECO:0000256" key="3">
    <source>
        <dbReference type="ARBA" id="ARBA00022989"/>
    </source>
</evidence>
<name>A0A915DPB7_9BILA</name>
<dbReference type="GO" id="GO:0016150">
    <property type="term" value="F:translation release factor activity, codon nonspecific"/>
    <property type="evidence" value="ECO:0007669"/>
    <property type="project" value="TreeGrafter"/>
</dbReference>
<evidence type="ECO:0000256" key="4">
    <source>
        <dbReference type="ARBA" id="ARBA00023136"/>
    </source>
</evidence>
<dbReference type="InterPro" id="IPR027469">
    <property type="entry name" value="Cation_efflux_TMD_sf"/>
</dbReference>
<evidence type="ECO:0000313" key="7">
    <source>
        <dbReference type="Proteomes" id="UP000887574"/>
    </source>
</evidence>
<evidence type="ECO:0000313" key="8">
    <source>
        <dbReference type="WBParaSite" id="jg22117"/>
    </source>
</evidence>
<keyword evidence="3 5" id="KW-1133">Transmembrane helix</keyword>
<evidence type="ECO:0000259" key="6">
    <source>
        <dbReference type="Pfam" id="PF01545"/>
    </source>
</evidence>
<keyword evidence="4 5" id="KW-0472">Membrane</keyword>
<dbReference type="Pfam" id="PF01545">
    <property type="entry name" value="Cation_efflux"/>
    <property type="match status" value="1"/>
</dbReference>
<dbReference type="WBParaSite" id="jg22117">
    <property type="protein sequence ID" value="jg22117"/>
    <property type="gene ID" value="jg22117"/>
</dbReference>
<dbReference type="GO" id="GO:0016020">
    <property type="term" value="C:membrane"/>
    <property type="evidence" value="ECO:0007669"/>
    <property type="project" value="UniProtKB-SubCell"/>
</dbReference>
<accession>A0A915DPB7</accession>
<keyword evidence="7" id="KW-1185">Reference proteome</keyword>
<comment type="subcellular location">
    <subcellularLocation>
        <location evidence="1">Membrane</location>
        <topology evidence="1">Multi-pass membrane protein</topology>
    </subcellularLocation>
</comment>
<dbReference type="PANTHER" id="PTHR11075:SF54">
    <property type="entry name" value="LARGE RIBOSOMAL SUBUNIT PROTEIN ML62"/>
    <property type="match status" value="1"/>
</dbReference>
<dbReference type="Gene3D" id="1.20.1510.10">
    <property type="entry name" value="Cation efflux protein transmembrane domain"/>
    <property type="match status" value="1"/>
</dbReference>
<dbReference type="PANTHER" id="PTHR11075">
    <property type="entry name" value="PEPTIDE CHAIN RELEASE FACTOR"/>
    <property type="match status" value="1"/>
</dbReference>
<protein>
    <recommendedName>
        <fullName evidence="6">Cation efflux protein transmembrane domain-containing protein</fullName>
    </recommendedName>
</protein>
<evidence type="ECO:0000256" key="2">
    <source>
        <dbReference type="ARBA" id="ARBA00022692"/>
    </source>
</evidence>
<dbReference type="GO" id="GO:0004045">
    <property type="term" value="F:peptidyl-tRNA hydrolase activity"/>
    <property type="evidence" value="ECO:0007669"/>
    <property type="project" value="TreeGrafter"/>
</dbReference>
<sequence>MISLRMCSKSRAWSRAITQLHSSNASNLWLSRVCFSTPASNKSPNVLVPMSELRCEEIPRSKSSEENFHEELWGWWSKCQQSEHQAEIRFNVHQADWIPERLKEQFVNSNTGLIKYTGECIVSSQLTRSQTENLDDCFAKLKAILDECSKDLIDSLRMPTDEDEKILKEKALKAAAMRRLQKEAFSNKKQSRQKDPFMNVVDQLSPDLMTSKEQTDHLVNGINGHSTSPHKAAGKRHKPAMVSRGSKLIVMLAMTFLFFVVEMVCGYVSHSMALIADSFHMLSDVMAWLKEILNRTLLVGSEPKYLGTDKWSFSVGTVLYNLH</sequence>
<keyword evidence="2 5" id="KW-0812">Transmembrane</keyword>
<evidence type="ECO:0000256" key="1">
    <source>
        <dbReference type="ARBA" id="ARBA00004141"/>
    </source>
</evidence>
<dbReference type="InterPro" id="IPR058533">
    <property type="entry name" value="Cation_efflux_TM"/>
</dbReference>
<dbReference type="InterPro" id="IPR052104">
    <property type="entry name" value="Mito_Release_Factor_mL62"/>
</dbReference>
<dbReference type="Gene3D" id="3.30.160.20">
    <property type="match status" value="1"/>
</dbReference>
<proteinExistence type="predicted"/>